<evidence type="ECO:0000256" key="6">
    <source>
        <dbReference type="ARBA" id="ARBA00022946"/>
    </source>
</evidence>
<dbReference type="Pfam" id="PF00441">
    <property type="entry name" value="Acyl-CoA_dh_1"/>
    <property type="match status" value="1"/>
</dbReference>
<keyword evidence="8" id="KW-0496">Mitochondrion</keyword>
<dbReference type="InterPro" id="IPR036250">
    <property type="entry name" value="AcylCo_DH-like_C"/>
</dbReference>
<keyword evidence="7 9" id="KW-0560">Oxidoreductase</keyword>
<dbReference type="InterPro" id="IPR009075">
    <property type="entry name" value="AcylCo_DH/oxidase_C"/>
</dbReference>
<dbReference type="Gene3D" id="2.40.110.10">
    <property type="entry name" value="Butyryl-CoA Dehydrogenase, subunit A, domain 2"/>
    <property type="match status" value="1"/>
</dbReference>
<keyword evidence="15" id="KW-1185">Reference proteome</keyword>
<dbReference type="InterPro" id="IPR013786">
    <property type="entry name" value="AcylCoA_DH/ox_N"/>
</dbReference>
<dbReference type="Pfam" id="PF21343">
    <property type="entry name" value="ACAD9-ACADV_C"/>
    <property type="match status" value="1"/>
</dbReference>
<dbReference type="InterPro" id="IPR006091">
    <property type="entry name" value="Acyl-CoA_Oxase/DH_mid-dom"/>
</dbReference>
<keyword evidence="4 9" id="KW-0285">Flavoprotein</keyword>
<evidence type="ECO:0000256" key="4">
    <source>
        <dbReference type="ARBA" id="ARBA00022630"/>
    </source>
</evidence>
<dbReference type="PANTHER" id="PTHR43884:SF9">
    <property type="entry name" value="COMPLEX I ASSEMBLY FACTOR ACAD9, MITOCHONDRIAL"/>
    <property type="match status" value="1"/>
</dbReference>
<dbReference type="Proteomes" id="UP001153712">
    <property type="component" value="Chromosome 12"/>
</dbReference>
<dbReference type="Gene3D" id="1.10.540.10">
    <property type="entry name" value="Acyl-CoA dehydrogenase/oxidase, N-terminal domain"/>
    <property type="match status" value="1"/>
</dbReference>
<keyword evidence="6" id="KW-0809">Transit peptide</keyword>
<evidence type="ECO:0000259" key="12">
    <source>
        <dbReference type="Pfam" id="PF02771"/>
    </source>
</evidence>
<feature type="domain" description="Acyl-CoA oxidase/dehydrogenase middle" evidence="11">
    <location>
        <begin position="216"/>
        <end position="298"/>
    </location>
</feature>
<organism evidence="14 15">
    <name type="scientific">Phyllotreta striolata</name>
    <name type="common">Striped flea beetle</name>
    <name type="synonym">Crioceris striolata</name>
    <dbReference type="NCBI Taxonomy" id="444603"/>
    <lineage>
        <taxon>Eukaryota</taxon>
        <taxon>Metazoa</taxon>
        <taxon>Ecdysozoa</taxon>
        <taxon>Arthropoda</taxon>
        <taxon>Hexapoda</taxon>
        <taxon>Insecta</taxon>
        <taxon>Pterygota</taxon>
        <taxon>Neoptera</taxon>
        <taxon>Endopterygota</taxon>
        <taxon>Coleoptera</taxon>
        <taxon>Polyphaga</taxon>
        <taxon>Cucujiformia</taxon>
        <taxon>Chrysomeloidea</taxon>
        <taxon>Chrysomelidae</taxon>
        <taxon>Galerucinae</taxon>
        <taxon>Alticini</taxon>
        <taxon>Phyllotreta</taxon>
    </lineage>
</organism>
<keyword evidence="5 9" id="KW-0274">FAD</keyword>
<evidence type="ECO:0000256" key="7">
    <source>
        <dbReference type="ARBA" id="ARBA00023002"/>
    </source>
</evidence>
<sequence length="642" mass="73053">MLMKYSFINQSLLKRASINFFNTPSLASFSHDAVPAVKKENNDESYQKELKVFQTFTNVTRKTRVKKPQKPPFVKNLLLSEFDKDILSYPELNKEDTKNLEENAKLLKNVMKQSHMSSPSLSKSLRQNLSDYKAIGLQAPNLMDGLNCNVSESCRIIESLSENDLRCSIFNNEQYGVQTLVKFADDKLKTKYLTRLMNGELLSATCISEGPCFVDTLKTNAKLSLDGKTWILNGEKVFVVNAKSADVLIVFAVSKVITKDVHRDVKLTAFLVEKNSPGISINEIDTKGIEMANVIFTDTPIPAENVIGKVNEGQKLLEMLITEQRLSVSAVCATTTRTILNNMINEISRNSNNVNRLHETDNIRENMGKMAISLYAMESATYLTAGLLDDYTDQDVQVEAIISKVFASQVTTKSALSALDLLGLSTLSESHWLHPLLRDAQRFKTLHEPDEGLKIVLALLCLEHAGKQRNDVINRLRNPFFHINFNWRRMWTQRRNNADNPKLDLELPDHLHLSLEGSAQKLEYCVKRLEYIAEIMLVRYGVEVVNYHMELKRLADIIIDVYLMTACLGRASRSYCIGLQFAETEMLMAASFCKSALTRVKYNVEQINLGQYFTSDEDCRVISKKLFQYKEYFPKHPLTRNF</sequence>
<evidence type="ECO:0000256" key="3">
    <source>
        <dbReference type="ARBA" id="ARBA00009347"/>
    </source>
</evidence>
<dbReference type="GO" id="GO:0006631">
    <property type="term" value="P:fatty acid metabolic process"/>
    <property type="evidence" value="ECO:0007669"/>
    <property type="project" value="UniProtKB-ARBA"/>
</dbReference>
<dbReference type="GO" id="GO:0003995">
    <property type="term" value="F:acyl-CoA dehydrogenase activity"/>
    <property type="evidence" value="ECO:0007669"/>
    <property type="project" value="TreeGrafter"/>
</dbReference>
<comment type="similarity">
    <text evidence="3 9">Belongs to the acyl-CoA dehydrogenase family.</text>
</comment>
<dbReference type="InterPro" id="IPR009100">
    <property type="entry name" value="AcylCoA_DH/oxidase_NM_dom_sf"/>
</dbReference>
<dbReference type="AlphaFoldDB" id="A0A9N9TMJ6"/>
<comment type="subcellular location">
    <subcellularLocation>
        <location evidence="2">Mitochondrion</location>
    </subcellularLocation>
</comment>
<dbReference type="Pfam" id="PF02770">
    <property type="entry name" value="Acyl-CoA_dh_M"/>
    <property type="match status" value="1"/>
</dbReference>
<evidence type="ECO:0000256" key="8">
    <source>
        <dbReference type="ARBA" id="ARBA00023128"/>
    </source>
</evidence>
<evidence type="ECO:0000256" key="2">
    <source>
        <dbReference type="ARBA" id="ARBA00004173"/>
    </source>
</evidence>
<reference evidence="14" key="1">
    <citation type="submission" date="2022-01" db="EMBL/GenBank/DDBJ databases">
        <authorList>
            <person name="King R."/>
        </authorList>
    </citation>
    <scope>NUCLEOTIDE SEQUENCE</scope>
</reference>
<evidence type="ECO:0000313" key="14">
    <source>
        <dbReference type="EMBL" id="CAG9856742.1"/>
    </source>
</evidence>
<evidence type="ECO:0000256" key="5">
    <source>
        <dbReference type="ARBA" id="ARBA00022827"/>
    </source>
</evidence>
<evidence type="ECO:0000259" key="13">
    <source>
        <dbReference type="Pfam" id="PF21343"/>
    </source>
</evidence>
<proteinExistence type="inferred from homology"/>
<comment type="cofactor">
    <cofactor evidence="1 9">
        <name>FAD</name>
        <dbReference type="ChEBI" id="CHEBI:57692"/>
    </cofactor>
</comment>
<dbReference type="GO" id="GO:0050660">
    <property type="term" value="F:flavin adenine dinucleotide binding"/>
    <property type="evidence" value="ECO:0007669"/>
    <property type="project" value="InterPro"/>
</dbReference>
<dbReference type="InterPro" id="IPR049448">
    <property type="entry name" value="ACAD9/ACADV-like_C"/>
</dbReference>
<evidence type="ECO:0000256" key="9">
    <source>
        <dbReference type="RuleBase" id="RU362125"/>
    </source>
</evidence>
<protein>
    <recommendedName>
        <fullName evidence="16">Acyl-CoA dehydrogenase family member 9, mitochondrial</fullName>
    </recommendedName>
</protein>
<evidence type="ECO:0000313" key="15">
    <source>
        <dbReference type="Proteomes" id="UP001153712"/>
    </source>
</evidence>
<feature type="domain" description="ACAD9/ACADV-like C-terminal" evidence="13">
    <location>
        <begin position="514"/>
        <end position="631"/>
    </location>
</feature>
<dbReference type="OrthoDB" id="354at2759"/>
<dbReference type="Pfam" id="PF02771">
    <property type="entry name" value="Acyl-CoA_dh_N"/>
    <property type="match status" value="1"/>
</dbReference>
<dbReference type="GO" id="GO:0005739">
    <property type="term" value="C:mitochondrion"/>
    <property type="evidence" value="ECO:0007669"/>
    <property type="project" value="UniProtKB-SubCell"/>
</dbReference>
<feature type="domain" description="Acyl-CoA dehydrogenase/oxidase N-terminal" evidence="12">
    <location>
        <begin position="122"/>
        <end position="200"/>
    </location>
</feature>
<feature type="domain" description="Acyl-CoA dehydrogenase/oxidase C-terminal" evidence="10">
    <location>
        <begin position="311"/>
        <end position="444"/>
    </location>
</feature>
<name>A0A9N9TMJ6_PHYSR</name>
<dbReference type="EMBL" id="OU900105">
    <property type="protein sequence ID" value="CAG9856742.1"/>
    <property type="molecule type" value="Genomic_DNA"/>
</dbReference>
<dbReference type="PANTHER" id="PTHR43884">
    <property type="entry name" value="ACYL-COA DEHYDROGENASE"/>
    <property type="match status" value="1"/>
</dbReference>
<accession>A0A9N9TMJ6</accession>
<dbReference type="InterPro" id="IPR046373">
    <property type="entry name" value="Acyl-CoA_Oxase/DH_mid-dom_sf"/>
</dbReference>
<dbReference type="InterPro" id="IPR037069">
    <property type="entry name" value="AcylCoA_DH/ox_N_sf"/>
</dbReference>
<evidence type="ECO:0000259" key="10">
    <source>
        <dbReference type="Pfam" id="PF00441"/>
    </source>
</evidence>
<dbReference type="SUPFAM" id="SSF56645">
    <property type="entry name" value="Acyl-CoA dehydrogenase NM domain-like"/>
    <property type="match status" value="1"/>
</dbReference>
<gene>
    <name evidence="14" type="ORF">PHYEVI_LOCUS3160</name>
</gene>
<evidence type="ECO:0000259" key="11">
    <source>
        <dbReference type="Pfam" id="PF02770"/>
    </source>
</evidence>
<dbReference type="Gene3D" id="1.20.140.10">
    <property type="entry name" value="Butyryl-CoA Dehydrogenase, subunit A, domain 3"/>
    <property type="match status" value="2"/>
</dbReference>
<dbReference type="SUPFAM" id="SSF47203">
    <property type="entry name" value="Acyl-CoA dehydrogenase C-terminal domain-like"/>
    <property type="match status" value="1"/>
</dbReference>
<evidence type="ECO:0000256" key="1">
    <source>
        <dbReference type="ARBA" id="ARBA00001974"/>
    </source>
</evidence>
<evidence type="ECO:0008006" key="16">
    <source>
        <dbReference type="Google" id="ProtNLM"/>
    </source>
</evidence>